<dbReference type="Proteomes" id="UP000015105">
    <property type="component" value="Chromosome 6D"/>
</dbReference>
<dbReference type="Gramene" id="AET6Gv20844300.4">
    <property type="protein sequence ID" value="AET6Gv20844300.4"/>
    <property type="gene ID" value="AET6Gv20844300"/>
</dbReference>
<dbReference type="EnsemblPlants" id="AET6Gv20844300.11">
    <property type="protein sequence ID" value="AET6Gv20844300.11"/>
    <property type="gene ID" value="AET6Gv20844300"/>
</dbReference>
<evidence type="ECO:0000313" key="1">
    <source>
        <dbReference type="EnsemblPlants" id="AET6Gv20844300.10"/>
    </source>
</evidence>
<dbReference type="Gramene" id="AET6Gv20844300.6">
    <property type="protein sequence ID" value="AET6Gv20844300.6"/>
    <property type="gene ID" value="AET6Gv20844300"/>
</dbReference>
<dbReference type="Gramene" id="AET6Gv20844300.17">
    <property type="protein sequence ID" value="AET6Gv20844300.17"/>
    <property type="gene ID" value="AET6Gv20844300"/>
</dbReference>
<keyword evidence="2" id="KW-1185">Reference proteome</keyword>
<dbReference type="EnsemblPlants" id="AET6Gv20844300.3">
    <property type="protein sequence ID" value="AET6Gv20844300.3"/>
    <property type="gene ID" value="AET6Gv20844300"/>
</dbReference>
<dbReference type="Gramene" id="AET6Gv20844300.18">
    <property type="protein sequence ID" value="AET6Gv20844300.18"/>
    <property type="gene ID" value="AET6Gv20844300"/>
</dbReference>
<dbReference type="EnsemblPlants" id="AET6Gv20844300.10">
    <property type="protein sequence ID" value="AET6Gv20844300.10"/>
    <property type="gene ID" value="AET6Gv20844300"/>
</dbReference>
<sequence length="52" mass="5854">MIVKDLNLKSKHNKCIEDEPGEIVMVSTIFIKTSLHATMPLAMQAHMFLARA</sequence>
<dbReference type="Gramene" id="AET6Gv20844300.11">
    <property type="protein sequence ID" value="AET6Gv20844300.11"/>
    <property type="gene ID" value="AET6Gv20844300"/>
</dbReference>
<reference evidence="1" key="3">
    <citation type="journal article" date="2017" name="Nature">
        <title>Genome sequence of the progenitor of the wheat D genome Aegilops tauschii.</title>
        <authorList>
            <person name="Luo M.C."/>
            <person name="Gu Y.Q."/>
            <person name="Puiu D."/>
            <person name="Wang H."/>
            <person name="Twardziok S.O."/>
            <person name="Deal K.R."/>
            <person name="Huo N."/>
            <person name="Zhu T."/>
            <person name="Wang L."/>
            <person name="Wang Y."/>
            <person name="McGuire P.E."/>
            <person name="Liu S."/>
            <person name="Long H."/>
            <person name="Ramasamy R.K."/>
            <person name="Rodriguez J.C."/>
            <person name="Van S.L."/>
            <person name="Yuan L."/>
            <person name="Wang Z."/>
            <person name="Xia Z."/>
            <person name="Xiao L."/>
            <person name="Anderson O.D."/>
            <person name="Ouyang S."/>
            <person name="Liang Y."/>
            <person name="Zimin A.V."/>
            <person name="Pertea G."/>
            <person name="Qi P."/>
            <person name="Bennetzen J.L."/>
            <person name="Dai X."/>
            <person name="Dawson M.W."/>
            <person name="Muller H.G."/>
            <person name="Kugler K."/>
            <person name="Rivarola-Duarte L."/>
            <person name="Spannagl M."/>
            <person name="Mayer K.F.X."/>
            <person name="Lu F.H."/>
            <person name="Bevan M.W."/>
            <person name="Leroy P."/>
            <person name="Li P."/>
            <person name="You F.M."/>
            <person name="Sun Q."/>
            <person name="Liu Z."/>
            <person name="Lyons E."/>
            <person name="Wicker T."/>
            <person name="Salzberg S.L."/>
            <person name="Devos K.M."/>
            <person name="Dvorak J."/>
        </authorList>
    </citation>
    <scope>NUCLEOTIDE SEQUENCE [LARGE SCALE GENOMIC DNA]</scope>
    <source>
        <strain evidence="1">cv. AL8/78</strain>
    </source>
</reference>
<dbReference type="EnsemblPlants" id="AET6Gv20844300.17">
    <property type="protein sequence ID" value="AET6Gv20844300.17"/>
    <property type="gene ID" value="AET6Gv20844300"/>
</dbReference>
<protein>
    <submittedName>
        <fullName evidence="1">Uncharacterized protein</fullName>
    </submittedName>
</protein>
<name>A0A453PTI3_AEGTS</name>
<reference evidence="1" key="4">
    <citation type="submission" date="2019-03" db="UniProtKB">
        <authorList>
            <consortium name="EnsemblPlants"/>
        </authorList>
    </citation>
    <scope>IDENTIFICATION</scope>
</reference>
<evidence type="ECO:0000313" key="2">
    <source>
        <dbReference type="Proteomes" id="UP000015105"/>
    </source>
</evidence>
<reference evidence="2" key="1">
    <citation type="journal article" date="2014" name="Science">
        <title>Ancient hybridizations among the ancestral genomes of bread wheat.</title>
        <authorList>
            <consortium name="International Wheat Genome Sequencing Consortium,"/>
            <person name="Marcussen T."/>
            <person name="Sandve S.R."/>
            <person name="Heier L."/>
            <person name="Spannagl M."/>
            <person name="Pfeifer M."/>
            <person name="Jakobsen K.S."/>
            <person name="Wulff B.B."/>
            <person name="Steuernagel B."/>
            <person name="Mayer K.F."/>
            <person name="Olsen O.A."/>
        </authorList>
    </citation>
    <scope>NUCLEOTIDE SEQUENCE [LARGE SCALE GENOMIC DNA]</scope>
    <source>
        <strain evidence="2">cv. AL8/78</strain>
    </source>
</reference>
<dbReference type="Gramene" id="AET6Gv20844300.3">
    <property type="protein sequence ID" value="AET6Gv20844300.3"/>
    <property type="gene ID" value="AET6Gv20844300"/>
</dbReference>
<reference evidence="1" key="5">
    <citation type="journal article" date="2021" name="G3 (Bethesda)">
        <title>Aegilops tauschii genome assembly Aet v5.0 features greater sequence contiguity and improved annotation.</title>
        <authorList>
            <person name="Wang L."/>
            <person name="Zhu T."/>
            <person name="Rodriguez J.C."/>
            <person name="Deal K.R."/>
            <person name="Dubcovsky J."/>
            <person name="McGuire P.E."/>
            <person name="Lux T."/>
            <person name="Spannagl M."/>
            <person name="Mayer K.F.X."/>
            <person name="Baldrich P."/>
            <person name="Meyers B.C."/>
            <person name="Huo N."/>
            <person name="Gu Y.Q."/>
            <person name="Zhou H."/>
            <person name="Devos K.M."/>
            <person name="Bennetzen J.L."/>
            <person name="Unver T."/>
            <person name="Budak H."/>
            <person name="Gulick P.J."/>
            <person name="Galiba G."/>
            <person name="Kalapos B."/>
            <person name="Nelson D.R."/>
            <person name="Li P."/>
            <person name="You F.M."/>
            <person name="Luo M.C."/>
            <person name="Dvorak J."/>
        </authorList>
    </citation>
    <scope>NUCLEOTIDE SEQUENCE [LARGE SCALE GENOMIC DNA]</scope>
    <source>
        <strain evidence="1">cv. AL8/78</strain>
    </source>
</reference>
<accession>A0A453PTI3</accession>
<dbReference type="EnsemblPlants" id="AET6Gv20844300.4">
    <property type="protein sequence ID" value="AET6Gv20844300.4"/>
    <property type="gene ID" value="AET6Gv20844300"/>
</dbReference>
<proteinExistence type="predicted"/>
<dbReference type="AlphaFoldDB" id="A0A453PTI3"/>
<dbReference type="Gramene" id="AET6Gv20844300.10">
    <property type="protein sequence ID" value="AET6Gv20844300.10"/>
    <property type="gene ID" value="AET6Gv20844300"/>
</dbReference>
<organism evidence="1 2">
    <name type="scientific">Aegilops tauschii subsp. strangulata</name>
    <name type="common">Goatgrass</name>
    <dbReference type="NCBI Taxonomy" id="200361"/>
    <lineage>
        <taxon>Eukaryota</taxon>
        <taxon>Viridiplantae</taxon>
        <taxon>Streptophyta</taxon>
        <taxon>Embryophyta</taxon>
        <taxon>Tracheophyta</taxon>
        <taxon>Spermatophyta</taxon>
        <taxon>Magnoliopsida</taxon>
        <taxon>Liliopsida</taxon>
        <taxon>Poales</taxon>
        <taxon>Poaceae</taxon>
        <taxon>BOP clade</taxon>
        <taxon>Pooideae</taxon>
        <taxon>Triticodae</taxon>
        <taxon>Triticeae</taxon>
        <taxon>Triticinae</taxon>
        <taxon>Aegilops</taxon>
    </lineage>
</organism>
<reference evidence="2" key="2">
    <citation type="journal article" date="2017" name="Nat. Plants">
        <title>The Aegilops tauschii genome reveals multiple impacts of transposons.</title>
        <authorList>
            <person name="Zhao G."/>
            <person name="Zou C."/>
            <person name="Li K."/>
            <person name="Wang K."/>
            <person name="Li T."/>
            <person name="Gao L."/>
            <person name="Zhang X."/>
            <person name="Wang H."/>
            <person name="Yang Z."/>
            <person name="Liu X."/>
            <person name="Jiang W."/>
            <person name="Mao L."/>
            <person name="Kong X."/>
            <person name="Jiao Y."/>
            <person name="Jia J."/>
        </authorList>
    </citation>
    <scope>NUCLEOTIDE SEQUENCE [LARGE SCALE GENOMIC DNA]</scope>
    <source>
        <strain evidence="2">cv. AL8/78</strain>
    </source>
</reference>
<dbReference type="EnsemblPlants" id="AET6Gv20844300.18">
    <property type="protein sequence ID" value="AET6Gv20844300.18"/>
    <property type="gene ID" value="AET6Gv20844300"/>
</dbReference>
<dbReference type="EnsemblPlants" id="AET6Gv20844300.6">
    <property type="protein sequence ID" value="AET6Gv20844300.6"/>
    <property type="gene ID" value="AET6Gv20844300"/>
</dbReference>